<dbReference type="CDD" id="cd08489">
    <property type="entry name" value="PBP2_NikA"/>
    <property type="match status" value="1"/>
</dbReference>
<dbReference type="KEGG" id="etd:ETAF_1282"/>
<dbReference type="Gene3D" id="3.10.105.10">
    <property type="entry name" value="Dipeptide-binding Protein, Domain 3"/>
    <property type="match status" value="1"/>
</dbReference>
<dbReference type="InterPro" id="IPR000914">
    <property type="entry name" value="SBP_5_dom"/>
</dbReference>
<protein>
    <submittedName>
        <fullName evidence="3">Nickel ABC transporter, periplasmic nickel-binding protein NikA</fullName>
    </submittedName>
</protein>
<dbReference type="GO" id="GO:0016151">
    <property type="term" value="F:nickel cation binding"/>
    <property type="evidence" value="ECO:0007669"/>
    <property type="project" value="InterPro"/>
</dbReference>
<dbReference type="Gene3D" id="3.40.190.10">
    <property type="entry name" value="Periplasmic binding protein-like II"/>
    <property type="match status" value="1"/>
</dbReference>
<dbReference type="EMBL" id="CP002154">
    <property type="protein sequence ID" value="ADM41394.1"/>
    <property type="molecule type" value="Genomic_DNA"/>
</dbReference>
<dbReference type="GO" id="GO:1904680">
    <property type="term" value="F:peptide transmembrane transporter activity"/>
    <property type="evidence" value="ECO:0007669"/>
    <property type="project" value="TreeGrafter"/>
</dbReference>
<reference evidence="4" key="1">
    <citation type="submission" date="2010-08" db="EMBL/GenBank/DDBJ databases">
        <title>Genome comparisons of Edwardsiella bacteria analysed using deep sequencing technology.</title>
        <authorList>
            <person name="van Soest J.J."/>
            <person name="Henkel C.V."/>
            <person name="Jansen H.J."/>
            <person name="van den Hondel C.A.M.J.J."/>
            <person name="Bloemberg G.V."/>
            <person name="Meijer A.H."/>
            <person name="Spaink H.P."/>
        </authorList>
    </citation>
    <scope>NUCLEOTIDE SEQUENCE [LARGE SCALE GENOMIC DNA]</scope>
    <source>
        <strain evidence="4">FL6-60</strain>
    </source>
</reference>
<dbReference type="HOGENOM" id="CLU_017028_7_5_6"/>
<evidence type="ECO:0000313" key="3">
    <source>
        <dbReference type="EMBL" id="ADM41394.1"/>
    </source>
</evidence>
<evidence type="ECO:0000256" key="1">
    <source>
        <dbReference type="SAM" id="SignalP"/>
    </source>
</evidence>
<dbReference type="PANTHER" id="PTHR30290:SF37">
    <property type="entry name" value="NICKEL-BINDING PERIPLASMIC PROTEIN"/>
    <property type="match status" value="1"/>
</dbReference>
<dbReference type="Pfam" id="PF00496">
    <property type="entry name" value="SBP_bac_5"/>
    <property type="match status" value="1"/>
</dbReference>
<evidence type="ECO:0000313" key="4">
    <source>
        <dbReference type="Proteomes" id="UP000002230"/>
    </source>
</evidence>
<dbReference type="GO" id="GO:0043190">
    <property type="term" value="C:ATP-binding cassette (ABC) transporter complex"/>
    <property type="evidence" value="ECO:0007669"/>
    <property type="project" value="InterPro"/>
</dbReference>
<reference evidence="3 4" key="2">
    <citation type="journal article" date="2011" name="BMC Immunol.">
        <title>Comparison of static immersion and intravenous injection systems for exposure of zebrafish embryos to the natural pathogen Edwardsiella tarda.</title>
        <authorList>
            <person name="van Soest J.J."/>
            <person name="Stockhammer O.W."/>
            <person name="Ordas A."/>
            <person name="Bloemberg G.V."/>
            <person name="Spaink H.P."/>
            <person name="Meijer A.H."/>
        </authorList>
    </citation>
    <scope>NUCLEOTIDE SEQUENCE [LARGE SCALE GENOMIC DNA]</scope>
    <source>
        <strain evidence="3 4">FL6-60</strain>
    </source>
</reference>
<dbReference type="GO" id="GO:0020037">
    <property type="term" value="F:heme binding"/>
    <property type="evidence" value="ECO:0007669"/>
    <property type="project" value="InterPro"/>
</dbReference>
<feature type="domain" description="Solute-binding protein family 5" evidence="2">
    <location>
        <begin position="66"/>
        <end position="435"/>
    </location>
</feature>
<feature type="signal peptide" evidence="1">
    <location>
        <begin position="1"/>
        <end position="21"/>
    </location>
</feature>
<dbReference type="NCBIfam" id="TIGR02294">
    <property type="entry name" value="nickel_nikA"/>
    <property type="match status" value="1"/>
</dbReference>
<dbReference type="PIRSF" id="PIRSF002741">
    <property type="entry name" value="MppA"/>
    <property type="match status" value="1"/>
</dbReference>
<name>A0A0H3DPS4_EDWTF</name>
<dbReference type="PATRIC" id="fig|718251.5.peg.1325"/>
<dbReference type="Proteomes" id="UP000002230">
    <property type="component" value="Chromosome"/>
</dbReference>
<dbReference type="PANTHER" id="PTHR30290">
    <property type="entry name" value="PERIPLASMIC BINDING COMPONENT OF ABC TRANSPORTER"/>
    <property type="match status" value="1"/>
</dbReference>
<dbReference type="InterPro" id="IPR030678">
    <property type="entry name" value="Peptide/Ni-bd"/>
</dbReference>
<dbReference type="InterPro" id="IPR039424">
    <property type="entry name" value="SBP_5"/>
</dbReference>
<accession>A0A0H3DPS4</accession>
<dbReference type="GO" id="GO:0030288">
    <property type="term" value="C:outer membrane-bounded periplasmic space"/>
    <property type="evidence" value="ECO:0007669"/>
    <property type="project" value="TreeGrafter"/>
</dbReference>
<feature type="chain" id="PRO_5002607641" evidence="1">
    <location>
        <begin position="22"/>
        <end position="522"/>
    </location>
</feature>
<dbReference type="SUPFAM" id="SSF53850">
    <property type="entry name" value="Periplasmic binding protein-like II"/>
    <property type="match status" value="1"/>
</dbReference>
<gene>
    <name evidence="3" type="primary">nikA</name>
    <name evidence="3" type="ordered locus">ETAF_1282</name>
</gene>
<organism evidence="3 4">
    <name type="scientific">Edwardsiella tarda (strain FL6-60)</name>
    <dbReference type="NCBI Taxonomy" id="718251"/>
    <lineage>
        <taxon>Bacteria</taxon>
        <taxon>Pseudomonadati</taxon>
        <taxon>Pseudomonadota</taxon>
        <taxon>Gammaproteobacteria</taxon>
        <taxon>Enterobacterales</taxon>
        <taxon>Hafniaceae</taxon>
        <taxon>Edwardsiella</taxon>
    </lineage>
</organism>
<sequence length="522" mass="57917">MSRLRRTLCALLSCATLFAHAAVEQITTAWPTNVGPLNPHLYAPNQMFAQSMVYEPLVKYQADGSVSPWLAERWHHSADGKVWTFILRQGVTFSNGEPFDAEAAAANFHAVLANRQRHAWLELANQIVDVQAIAPQTLQITLKSAYYPFLQELALPRPFRFIAPSQFKAQGSHLGIQQPIGTGPWILKSSKLNQYDVLVRNERYWGRKPALRQITVKVIPDATTRAVAFETGEIDLLYGNEGLLPLDTFARFSQTPGYRTQLSAPVETVVLALNSAQAPTDELAVREALNHAVNKPALIAHALYGTQQVADTLFAPSVPYADIGLAPRHYDPQQARARLEQAGWTLPAGKTIREKQGKPLRIELAFVGTDALSKSMAEIIQGDMRQIGVDITLVAEEESSIFARQRDGRFGMIFNRTWGAPYDPHAFMSSMRVPSHADFQAQRGLPDKAQIDRLIGDVLTTGDEQRRRALYQDILTRLHRQAVYLPISYVSTMVVAKPALGPIPYAAIASEIPFEQIAPEAP</sequence>
<proteinExistence type="predicted"/>
<dbReference type="GO" id="GO:0015675">
    <property type="term" value="P:nickel cation transport"/>
    <property type="evidence" value="ECO:0007669"/>
    <property type="project" value="InterPro"/>
</dbReference>
<dbReference type="GO" id="GO:0015833">
    <property type="term" value="P:peptide transport"/>
    <property type="evidence" value="ECO:0007669"/>
    <property type="project" value="TreeGrafter"/>
</dbReference>
<evidence type="ECO:0000259" key="2">
    <source>
        <dbReference type="Pfam" id="PF00496"/>
    </source>
</evidence>
<keyword evidence="1" id="KW-0732">Signal</keyword>
<dbReference type="AlphaFoldDB" id="A0A0H3DPS4"/>
<dbReference type="InterPro" id="IPR011980">
    <property type="entry name" value="CntA-like"/>
</dbReference>
<keyword evidence="4" id="KW-1185">Reference proteome</keyword>